<gene>
    <name evidence="1" type="ORF">GPUH_LOCUS8948</name>
</gene>
<dbReference type="EMBL" id="UYRT01027633">
    <property type="protein sequence ID" value="VDK66578.1"/>
    <property type="molecule type" value="Genomic_DNA"/>
</dbReference>
<sequence length="84" mass="9593">MTGKQCNNFKKALVKKVKDSALNGLGGIRKFNCRRPLLKTIANKLRAHSEVLKQYDNILKEQLNQGIMEKVNDYQESTIICLTK</sequence>
<accession>A0A183DJQ5</accession>
<organism evidence="3">
    <name type="scientific">Gongylonema pulchrum</name>
    <dbReference type="NCBI Taxonomy" id="637853"/>
    <lineage>
        <taxon>Eukaryota</taxon>
        <taxon>Metazoa</taxon>
        <taxon>Ecdysozoa</taxon>
        <taxon>Nematoda</taxon>
        <taxon>Chromadorea</taxon>
        <taxon>Rhabditida</taxon>
        <taxon>Spirurina</taxon>
        <taxon>Spiruromorpha</taxon>
        <taxon>Spiruroidea</taxon>
        <taxon>Gongylonematidae</taxon>
        <taxon>Gongylonema</taxon>
    </lineage>
</organism>
<dbReference type="AlphaFoldDB" id="A0A183DJQ5"/>
<dbReference type="Proteomes" id="UP000271098">
    <property type="component" value="Unassembled WGS sequence"/>
</dbReference>
<proteinExistence type="predicted"/>
<keyword evidence="2" id="KW-1185">Reference proteome</keyword>
<protein>
    <submittedName>
        <fullName evidence="3">Transposase</fullName>
    </submittedName>
</protein>
<name>A0A183DJQ5_9BILA</name>
<reference evidence="3" key="1">
    <citation type="submission" date="2016-06" db="UniProtKB">
        <authorList>
            <consortium name="WormBaseParasite"/>
        </authorList>
    </citation>
    <scope>IDENTIFICATION</scope>
</reference>
<evidence type="ECO:0000313" key="2">
    <source>
        <dbReference type="Proteomes" id="UP000271098"/>
    </source>
</evidence>
<reference evidence="1 2" key="2">
    <citation type="submission" date="2018-11" db="EMBL/GenBank/DDBJ databases">
        <authorList>
            <consortium name="Pathogen Informatics"/>
        </authorList>
    </citation>
    <scope>NUCLEOTIDE SEQUENCE [LARGE SCALE GENOMIC DNA]</scope>
</reference>
<dbReference type="WBParaSite" id="GPUH_0000895601-mRNA-1">
    <property type="protein sequence ID" value="GPUH_0000895601-mRNA-1"/>
    <property type="gene ID" value="GPUH_0000895601"/>
</dbReference>
<evidence type="ECO:0000313" key="3">
    <source>
        <dbReference type="WBParaSite" id="GPUH_0000895601-mRNA-1"/>
    </source>
</evidence>
<evidence type="ECO:0000313" key="1">
    <source>
        <dbReference type="EMBL" id="VDK66578.1"/>
    </source>
</evidence>